<feature type="domain" description="TonB-dependent receptor plug" evidence="14">
    <location>
        <begin position="140"/>
        <end position="260"/>
    </location>
</feature>
<evidence type="ECO:0000256" key="8">
    <source>
        <dbReference type="ARBA" id="ARBA00023170"/>
    </source>
</evidence>
<dbReference type="SUPFAM" id="SSF56935">
    <property type="entry name" value="Porins"/>
    <property type="match status" value="1"/>
</dbReference>
<evidence type="ECO:0000256" key="11">
    <source>
        <dbReference type="RuleBase" id="RU003357"/>
    </source>
</evidence>
<keyword evidence="3 10" id="KW-1134">Transmembrane beta strand</keyword>
<evidence type="ECO:0000256" key="1">
    <source>
        <dbReference type="ARBA" id="ARBA00004571"/>
    </source>
</evidence>
<dbReference type="InterPro" id="IPR023996">
    <property type="entry name" value="TonB-dep_OMP_SusC/RagA"/>
</dbReference>
<gene>
    <name evidence="15" type="ORF">CK503_03205</name>
</gene>
<dbReference type="PANTHER" id="PTHR30069:SF29">
    <property type="entry name" value="HEMOGLOBIN AND HEMOGLOBIN-HAPTOGLOBIN-BINDING PROTEIN 1-RELATED"/>
    <property type="match status" value="1"/>
</dbReference>
<dbReference type="Pfam" id="PF00593">
    <property type="entry name" value="TonB_dep_Rec_b-barrel"/>
    <property type="match status" value="1"/>
</dbReference>
<dbReference type="InterPro" id="IPR012910">
    <property type="entry name" value="Plug_dom"/>
</dbReference>
<protein>
    <recommendedName>
        <fullName evidence="17">SusC/RagA family TonB-linked outer membrane protein</fullName>
    </recommendedName>
</protein>
<evidence type="ECO:0000256" key="6">
    <source>
        <dbReference type="ARBA" id="ARBA00023077"/>
    </source>
</evidence>
<accession>A0A2A2GCE0</accession>
<keyword evidence="6 11" id="KW-0798">TonB box</keyword>
<dbReference type="Gene3D" id="2.60.40.1120">
    <property type="entry name" value="Carboxypeptidase-like, regulatory domain"/>
    <property type="match status" value="1"/>
</dbReference>
<dbReference type="Pfam" id="PF13715">
    <property type="entry name" value="CarbopepD_reg_2"/>
    <property type="match status" value="1"/>
</dbReference>
<comment type="similarity">
    <text evidence="10 11">Belongs to the TonB-dependent receptor family.</text>
</comment>
<keyword evidence="2 10" id="KW-0813">Transport</keyword>
<sequence>MKPNIYRRIFDKRGKRKVGAILAILVMGVFLVFTDSFAQGQDGVISGTVVEASTGEPLPGANVLLQGTNKGASVDADGNFEITGLEAGEYTLVIRFIGYKNYRQQITVVGQTNEVNVELESESVGLDEVVVTATGEMRSREVGTSLSRVSSDDFEAGAVSNTQDILNGRITGATILANSGNPGAGGTIRLRGNNSISQNNNPIIYVDGIRISGDDTPTHQASRQSSSPLNDINPNDIESIDVVKGAAATTLYGTEASGGVIRITTKQGQAGQTQWNAGVTGGFNNMGHFGPKEDNPTGLFMGECRGDNLVTYDGTRFQEANCPDNGSWLQNGLVQRYNLSVSSGVEDFTYYLSGEYENEEGVINNGGGTQGLGFRGNFQFNPIDEVSITFNSSYNNDQTDWVPSGNNGDGFVLNVTRGPGGNFSGASGCEDPNAICVNNGEILESKNISDREHFINSLVIETNTLENLSNRLTFGYDYNSSELESTQYFGYSRSPLGQQSITDWQKTVLSFEYLGTFEQPINQDIGLTLNWGGQLFKEQTQTTDLFSEDFSGPQEPTLTSGARTSISGDSRITVTTGGFFGQASFDLYDKLFVETGVRVDGHSAFGDNFGLQVYPKVSASYVLSDYGFWPTSWWNTMRLRAAVGQAGQAPGAFDAVRTWRPVAGEDGQPGFTPNQIGNPDLGPERSTEFETGFTASFLDGRVTTDFTYYNQTTSDALIPVPSVPSEGFLSSQVQNVGKVKNSGIEVDLDLTVLQLQDVQWDMRFGFSKENSEAVDLGNTDEITVAYFARTYIKEGYPVPGVFGAKITNPDEVADPEYEEDHYFGPSYPDKSLSLGTTIQLKDNLVLDALGQFKYGGYMLNATAYQNGRRGVWPPCYDLQQQDPSSLTASQRAKCALNSGDVDPRYDHWIESTDYFKLRHVSLTYNLPQNWLVGGVQSASLKLAARNLLTITDYSGTDPEIDDYRTSLARRDYYAMPTYRSFLATFNFSF</sequence>
<dbReference type="NCBIfam" id="TIGR04056">
    <property type="entry name" value="OMP_RagA_SusC"/>
    <property type="match status" value="1"/>
</dbReference>
<dbReference type="PANTHER" id="PTHR30069">
    <property type="entry name" value="TONB-DEPENDENT OUTER MEMBRANE RECEPTOR"/>
    <property type="match status" value="1"/>
</dbReference>
<evidence type="ECO:0000256" key="2">
    <source>
        <dbReference type="ARBA" id="ARBA00022448"/>
    </source>
</evidence>
<dbReference type="Gene3D" id="2.170.130.10">
    <property type="entry name" value="TonB-dependent receptor, plug domain"/>
    <property type="match status" value="1"/>
</dbReference>
<dbReference type="InterPro" id="IPR008969">
    <property type="entry name" value="CarboxyPept-like_regulatory"/>
</dbReference>
<dbReference type="RefSeq" id="WP_095605347.1">
    <property type="nucleotide sequence ID" value="NZ_NSKE01000002.1"/>
</dbReference>
<dbReference type="Proteomes" id="UP000218831">
    <property type="component" value="Unassembled WGS sequence"/>
</dbReference>
<organism evidence="15 16">
    <name type="scientific">Fodinibius salipaludis</name>
    <dbReference type="NCBI Taxonomy" id="2032627"/>
    <lineage>
        <taxon>Bacteria</taxon>
        <taxon>Pseudomonadati</taxon>
        <taxon>Balneolota</taxon>
        <taxon>Balneolia</taxon>
        <taxon>Balneolales</taxon>
        <taxon>Balneolaceae</taxon>
        <taxon>Fodinibius</taxon>
    </lineage>
</organism>
<evidence type="ECO:0008006" key="17">
    <source>
        <dbReference type="Google" id="ProtNLM"/>
    </source>
</evidence>
<evidence type="ECO:0000256" key="5">
    <source>
        <dbReference type="ARBA" id="ARBA00022729"/>
    </source>
</evidence>
<dbReference type="AlphaFoldDB" id="A0A2A2GCE0"/>
<dbReference type="EMBL" id="NSKE01000002">
    <property type="protein sequence ID" value="PAU95221.1"/>
    <property type="molecule type" value="Genomic_DNA"/>
</dbReference>
<dbReference type="InterPro" id="IPR037066">
    <property type="entry name" value="Plug_dom_sf"/>
</dbReference>
<proteinExistence type="inferred from homology"/>
<dbReference type="InterPro" id="IPR000531">
    <property type="entry name" value="Beta-barrel_TonB"/>
</dbReference>
<dbReference type="InterPro" id="IPR036942">
    <property type="entry name" value="Beta-barrel_TonB_sf"/>
</dbReference>
<dbReference type="PROSITE" id="PS52016">
    <property type="entry name" value="TONB_DEPENDENT_REC_3"/>
    <property type="match status" value="1"/>
</dbReference>
<evidence type="ECO:0000256" key="9">
    <source>
        <dbReference type="ARBA" id="ARBA00023237"/>
    </source>
</evidence>
<keyword evidence="9 10" id="KW-0998">Cell outer membrane</keyword>
<keyword evidence="7 10" id="KW-0472">Membrane</keyword>
<name>A0A2A2GCE0_9BACT</name>
<dbReference type="GO" id="GO:0015344">
    <property type="term" value="F:siderophore uptake transmembrane transporter activity"/>
    <property type="evidence" value="ECO:0007669"/>
    <property type="project" value="TreeGrafter"/>
</dbReference>
<evidence type="ECO:0000256" key="3">
    <source>
        <dbReference type="ARBA" id="ARBA00022452"/>
    </source>
</evidence>
<dbReference type="InterPro" id="IPR039426">
    <property type="entry name" value="TonB-dep_rcpt-like"/>
</dbReference>
<evidence type="ECO:0000259" key="13">
    <source>
        <dbReference type="Pfam" id="PF00593"/>
    </source>
</evidence>
<evidence type="ECO:0000256" key="12">
    <source>
        <dbReference type="SAM" id="MobiDB-lite"/>
    </source>
</evidence>
<reference evidence="15 16" key="1">
    <citation type="submission" date="2017-08" db="EMBL/GenBank/DDBJ databases">
        <title>Aliifodinibius alkalisoli sp. nov., isolated from saline alkaline soil.</title>
        <authorList>
            <person name="Liu D."/>
            <person name="Zhang G."/>
        </authorList>
    </citation>
    <scope>NUCLEOTIDE SEQUENCE [LARGE SCALE GENOMIC DNA]</scope>
    <source>
        <strain evidence="15 16">WN023</strain>
    </source>
</reference>
<keyword evidence="4 10" id="KW-0812">Transmembrane</keyword>
<evidence type="ECO:0000313" key="15">
    <source>
        <dbReference type="EMBL" id="PAU95221.1"/>
    </source>
</evidence>
<feature type="compositionally biased region" description="Polar residues" evidence="12">
    <location>
        <begin position="218"/>
        <end position="233"/>
    </location>
</feature>
<dbReference type="OrthoDB" id="9768177at2"/>
<feature type="region of interest" description="Disordered" evidence="12">
    <location>
        <begin position="665"/>
        <end position="685"/>
    </location>
</feature>
<comment type="caution">
    <text evidence="15">The sequence shown here is derived from an EMBL/GenBank/DDBJ whole genome shotgun (WGS) entry which is preliminary data.</text>
</comment>
<dbReference type="Gene3D" id="2.40.170.20">
    <property type="entry name" value="TonB-dependent receptor, beta-barrel domain"/>
    <property type="match status" value="1"/>
</dbReference>
<comment type="subcellular location">
    <subcellularLocation>
        <location evidence="1 10">Cell outer membrane</location>
        <topology evidence="1 10">Multi-pass membrane protein</topology>
    </subcellularLocation>
</comment>
<feature type="region of interest" description="Disordered" evidence="12">
    <location>
        <begin position="214"/>
        <end position="234"/>
    </location>
</feature>
<dbReference type="GO" id="GO:0044718">
    <property type="term" value="P:siderophore transmembrane transport"/>
    <property type="evidence" value="ECO:0007669"/>
    <property type="project" value="TreeGrafter"/>
</dbReference>
<dbReference type="SUPFAM" id="SSF49464">
    <property type="entry name" value="Carboxypeptidase regulatory domain-like"/>
    <property type="match status" value="1"/>
</dbReference>
<keyword evidence="5" id="KW-0732">Signal</keyword>
<evidence type="ECO:0000256" key="4">
    <source>
        <dbReference type="ARBA" id="ARBA00022692"/>
    </source>
</evidence>
<evidence type="ECO:0000256" key="10">
    <source>
        <dbReference type="PROSITE-ProRule" id="PRU01360"/>
    </source>
</evidence>
<keyword evidence="16" id="KW-1185">Reference proteome</keyword>
<evidence type="ECO:0000313" key="16">
    <source>
        <dbReference type="Proteomes" id="UP000218831"/>
    </source>
</evidence>
<evidence type="ECO:0000259" key="14">
    <source>
        <dbReference type="Pfam" id="PF07715"/>
    </source>
</evidence>
<dbReference type="GO" id="GO:0009279">
    <property type="term" value="C:cell outer membrane"/>
    <property type="evidence" value="ECO:0007669"/>
    <property type="project" value="UniProtKB-SubCell"/>
</dbReference>
<feature type="domain" description="TonB-dependent receptor-like beta-barrel" evidence="13">
    <location>
        <begin position="466"/>
        <end position="947"/>
    </location>
</feature>
<keyword evidence="8" id="KW-0675">Receptor</keyword>
<dbReference type="Pfam" id="PF07715">
    <property type="entry name" value="Plug"/>
    <property type="match status" value="1"/>
</dbReference>
<evidence type="ECO:0000256" key="7">
    <source>
        <dbReference type="ARBA" id="ARBA00023136"/>
    </source>
</evidence>